<proteinExistence type="predicted"/>
<feature type="chain" id="PRO_5032458657" description="DsrE family protein" evidence="2">
    <location>
        <begin position="27"/>
        <end position="173"/>
    </location>
</feature>
<dbReference type="Gene3D" id="3.40.1260.10">
    <property type="entry name" value="DsrEFH-like"/>
    <property type="match status" value="1"/>
</dbReference>
<dbReference type="SUPFAM" id="SSF75169">
    <property type="entry name" value="DsrEFH-like"/>
    <property type="match status" value="1"/>
</dbReference>
<dbReference type="PANTHER" id="PTHR37691:SF1">
    <property type="entry name" value="BLR3518 PROTEIN"/>
    <property type="match status" value="1"/>
</dbReference>
<feature type="compositionally biased region" description="Polar residues" evidence="1">
    <location>
        <begin position="39"/>
        <end position="48"/>
    </location>
</feature>
<keyword evidence="4" id="KW-1185">Reference proteome</keyword>
<evidence type="ECO:0000256" key="2">
    <source>
        <dbReference type="SAM" id="SignalP"/>
    </source>
</evidence>
<gene>
    <name evidence="3" type="ORF">HJG44_17010</name>
</gene>
<evidence type="ECO:0008006" key="5">
    <source>
        <dbReference type="Google" id="ProtNLM"/>
    </source>
</evidence>
<accession>A0A849IDL9</accession>
<dbReference type="EMBL" id="JABEPP010000004">
    <property type="protein sequence ID" value="NNM74077.1"/>
    <property type="molecule type" value="Genomic_DNA"/>
</dbReference>
<evidence type="ECO:0000313" key="3">
    <source>
        <dbReference type="EMBL" id="NNM74077.1"/>
    </source>
</evidence>
<evidence type="ECO:0000256" key="1">
    <source>
        <dbReference type="SAM" id="MobiDB-lite"/>
    </source>
</evidence>
<dbReference type="Proteomes" id="UP000564885">
    <property type="component" value="Unassembled WGS sequence"/>
</dbReference>
<feature type="signal peptide" evidence="2">
    <location>
        <begin position="1"/>
        <end position="26"/>
    </location>
</feature>
<organism evidence="3 4">
    <name type="scientific">Enterovirga aerilata</name>
    <dbReference type="NCBI Taxonomy" id="2730920"/>
    <lineage>
        <taxon>Bacteria</taxon>
        <taxon>Pseudomonadati</taxon>
        <taxon>Pseudomonadota</taxon>
        <taxon>Alphaproteobacteria</taxon>
        <taxon>Hyphomicrobiales</taxon>
        <taxon>Methylobacteriaceae</taxon>
        <taxon>Enterovirga</taxon>
    </lineage>
</organism>
<protein>
    <recommendedName>
        <fullName evidence="5">DsrE family protein</fullName>
    </recommendedName>
</protein>
<reference evidence="3 4" key="1">
    <citation type="submission" date="2020-04" db="EMBL/GenBank/DDBJ databases">
        <title>Enterovirga sp. isolate from soil.</title>
        <authorList>
            <person name="Chea S."/>
            <person name="Kim D.-U."/>
        </authorList>
    </citation>
    <scope>NUCLEOTIDE SEQUENCE [LARGE SCALE GENOMIC DNA]</scope>
    <source>
        <strain evidence="3 4">DB1703</strain>
    </source>
</reference>
<sequence>MMVRSKIRIAAVALAAAVLATTTAAAQTRPTPPPSPSTKGSQQAAQQKSRQDIVHRVVVQITQNDATTMNAALNNIDNMIKYFADKGEKVEVELVAYAAGLHMLREDTSPVRARLSALAGRKGVTLSGCENTMANHSKQEEKPITLVPEARTVASGIVRVVELQEQGWIYVRP</sequence>
<dbReference type="RefSeq" id="WP_171219502.1">
    <property type="nucleotide sequence ID" value="NZ_JABEPP010000004.1"/>
</dbReference>
<dbReference type="InterPro" id="IPR027396">
    <property type="entry name" value="DsrEFH-like"/>
</dbReference>
<keyword evidence="2" id="KW-0732">Signal</keyword>
<name>A0A849IDL9_9HYPH</name>
<dbReference type="PANTHER" id="PTHR37691">
    <property type="entry name" value="BLR3518 PROTEIN"/>
    <property type="match status" value="1"/>
</dbReference>
<evidence type="ECO:0000313" key="4">
    <source>
        <dbReference type="Proteomes" id="UP000564885"/>
    </source>
</evidence>
<dbReference type="AlphaFoldDB" id="A0A849IDL9"/>
<feature type="region of interest" description="Disordered" evidence="1">
    <location>
        <begin position="23"/>
        <end position="51"/>
    </location>
</feature>
<comment type="caution">
    <text evidence="3">The sequence shown here is derived from an EMBL/GenBank/DDBJ whole genome shotgun (WGS) entry which is preliminary data.</text>
</comment>